<dbReference type="GO" id="GO:0008270">
    <property type="term" value="F:zinc ion binding"/>
    <property type="evidence" value="ECO:0007669"/>
    <property type="project" value="UniProtKB-KW"/>
</dbReference>
<dbReference type="FunFam" id="3.30.160.60:FF:000018">
    <property type="entry name" value="Krueppel-like factor 15"/>
    <property type="match status" value="1"/>
</dbReference>
<evidence type="ECO:0000256" key="2">
    <source>
        <dbReference type="ARBA" id="ARBA00006991"/>
    </source>
</evidence>
<evidence type="ECO:0000256" key="17">
    <source>
        <dbReference type="ARBA" id="ARBA00080631"/>
    </source>
</evidence>
<dbReference type="SMART" id="SM00355">
    <property type="entry name" value="ZnF_C2H2"/>
    <property type="match status" value="3"/>
</dbReference>
<dbReference type="SUPFAM" id="SSF57667">
    <property type="entry name" value="beta-beta-alpha zinc fingers"/>
    <property type="match status" value="2"/>
</dbReference>
<dbReference type="PANTHER" id="PTHR23235:SF109">
    <property type="entry name" value="KRUEPPEL-LIKE FACTOR 2"/>
    <property type="match status" value="1"/>
</dbReference>
<keyword evidence="9" id="KW-0805">Transcription regulation</keyword>
<evidence type="ECO:0000256" key="4">
    <source>
        <dbReference type="ARBA" id="ARBA00022723"/>
    </source>
</evidence>
<evidence type="ECO:0000256" key="10">
    <source>
        <dbReference type="ARBA" id="ARBA00023125"/>
    </source>
</evidence>
<name>A0A6P3FUV7_OCTDE</name>
<dbReference type="OrthoDB" id="4748970at2759"/>
<dbReference type="CTD" id="10365"/>
<dbReference type="GO" id="GO:0005634">
    <property type="term" value="C:nucleus"/>
    <property type="evidence" value="ECO:0007669"/>
    <property type="project" value="UniProtKB-SubCell"/>
</dbReference>
<evidence type="ECO:0000256" key="15">
    <source>
        <dbReference type="ARBA" id="ARBA00064490"/>
    </source>
</evidence>
<keyword evidence="13" id="KW-0539">Nucleus</keyword>
<dbReference type="PANTHER" id="PTHR23235">
    <property type="entry name" value="KRUEPPEL-LIKE TRANSCRIPTION FACTOR"/>
    <property type="match status" value="1"/>
</dbReference>
<dbReference type="Gene3D" id="3.30.160.60">
    <property type="entry name" value="Classic Zinc Finger"/>
    <property type="match status" value="3"/>
</dbReference>
<dbReference type="FunFam" id="3.30.160.60:FF:001156">
    <property type="entry name" value="Zinc finger protein 407"/>
    <property type="match status" value="1"/>
</dbReference>
<dbReference type="PROSITE" id="PS50157">
    <property type="entry name" value="ZINC_FINGER_C2H2_2"/>
    <property type="match status" value="3"/>
</dbReference>
<proteinExistence type="inferred from homology"/>
<evidence type="ECO:0000256" key="11">
    <source>
        <dbReference type="ARBA" id="ARBA00023159"/>
    </source>
</evidence>
<evidence type="ECO:0000256" key="12">
    <source>
        <dbReference type="ARBA" id="ARBA00023163"/>
    </source>
</evidence>
<sequence length="176" mass="19412">MLGAPESPPLSPAGIPFVPPFAAPGFPAPPAHPGLRFPPAPAGFARFEDAAAALRLGPAPRAPLTPPASPLELLDAKPKRGRRAWPRKRSATHTCSYAGCGKTYTKSSHLKAHLRTHTGEKPYHCNWDGCGWKFARSDELTRHYRKHTGHRPFQCHLCDRAFSRSDHLALHMKRHL</sequence>
<evidence type="ECO:0000313" key="20">
    <source>
        <dbReference type="Proteomes" id="UP000515203"/>
    </source>
</evidence>
<evidence type="ECO:0000256" key="5">
    <source>
        <dbReference type="ARBA" id="ARBA00022737"/>
    </source>
</evidence>
<protein>
    <recommendedName>
        <fullName evidence="16">Krueppel-like factor 2</fullName>
    </recommendedName>
    <alternativeName>
        <fullName evidence="17">Lung krueppel-like factor</fullName>
    </alternativeName>
</protein>
<dbReference type="Pfam" id="PF00096">
    <property type="entry name" value="zf-C2H2"/>
    <property type="match status" value="3"/>
</dbReference>
<keyword evidence="11" id="KW-0010">Activator</keyword>
<feature type="domain" description="C2H2-type" evidence="19">
    <location>
        <begin position="93"/>
        <end position="122"/>
    </location>
</feature>
<gene>
    <name evidence="21" type="primary">Klf2</name>
</gene>
<dbReference type="GO" id="GO:0000978">
    <property type="term" value="F:RNA polymerase II cis-regulatory region sequence-specific DNA binding"/>
    <property type="evidence" value="ECO:0007669"/>
    <property type="project" value="TreeGrafter"/>
</dbReference>
<dbReference type="Proteomes" id="UP000515203">
    <property type="component" value="Unplaced"/>
</dbReference>
<keyword evidence="8" id="KW-0832">Ubl conjugation</keyword>
<dbReference type="AlphaFoldDB" id="A0A6P3FUV7"/>
<dbReference type="GO" id="GO:0000981">
    <property type="term" value="F:DNA-binding transcription factor activity, RNA polymerase II-specific"/>
    <property type="evidence" value="ECO:0007669"/>
    <property type="project" value="TreeGrafter"/>
</dbReference>
<keyword evidence="6 18" id="KW-0863">Zinc-finger</keyword>
<keyword evidence="3" id="KW-0597">Phosphoprotein</keyword>
<keyword evidence="5" id="KW-0677">Repeat</keyword>
<evidence type="ECO:0000256" key="9">
    <source>
        <dbReference type="ARBA" id="ARBA00023015"/>
    </source>
</evidence>
<evidence type="ECO:0000256" key="16">
    <source>
        <dbReference type="ARBA" id="ARBA00068012"/>
    </source>
</evidence>
<dbReference type="InterPro" id="IPR013087">
    <property type="entry name" value="Znf_C2H2_type"/>
</dbReference>
<evidence type="ECO:0000256" key="8">
    <source>
        <dbReference type="ARBA" id="ARBA00022843"/>
    </source>
</evidence>
<dbReference type="InterPro" id="IPR036236">
    <property type="entry name" value="Znf_C2H2_sf"/>
</dbReference>
<keyword evidence="10" id="KW-0238">DNA-binding</keyword>
<evidence type="ECO:0000256" key="18">
    <source>
        <dbReference type="PROSITE-ProRule" id="PRU00042"/>
    </source>
</evidence>
<evidence type="ECO:0000256" key="13">
    <source>
        <dbReference type="ARBA" id="ARBA00023242"/>
    </source>
</evidence>
<keyword evidence="12" id="KW-0804">Transcription</keyword>
<evidence type="ECO:0000256" key="7">
    <source>
        <dbReference type="ARBA" id="ARBA00022833"/>
    </source>
</evidence>
<comment type="subunit">
    <text evidence="15">Interacts with WWP1.</text>
</comment>
<keyword evidence="20" id="KW-1185">Reference proteome</keyword>
<feature type="domain" description="C2H2-type" evidence="19">
    <location>
        <begin position="153"/>
        <end position="176"/>
    </location>
</feature>
<reference evidence="21" key="1">
    <citation type="submission" date="2025-08" db="UniProtKB">
        <authorList>
            <consortium name="RefSeq"/>
        </authorList>
    </citation>
    <scope>IDENTIFICATION</scope>
</reference>
<organism evidence="20 21">
    <name type="scientific">Octodon degus</name>
    <name type="common">Degu</name>
    <name type="synonym">Sciurus degus</name>
    <dbReference type="NCBI Taxonomy" id="10160"/>
    <lineage>
        <taxon>Eukaryota</taxon>
        <taxon>Metazoa</taxon>
        <taxon>Chordata</taxon>
        <taxon>Craniata</taxon>
        <taxon>Vertebrata</taxon>
        <taxon>Euteleostomi</taxon>
        <taxon>Mammalia</taxon>
        <taxon>Eutheria</taxon>
        <taxon>Euarchontoglires</taxon>
        <taxon>Glires</taxon>
        <taxon>Rodentia</taxon>
        <taxon>Hystricomorpha</taxon>
        <taxon>Octodontidae</taxon>
        <taxon>Octodon</taxon>
    </lineage>
</organism>
<evidence type="ECO:0000256" key="1">
    <source>
        <dbReference type="ARBA" id="ARBA00004123"/>
    </source>
</evidence>
<keyword evidence="4" id="KW-0479">Metal-binding</keyword>
<dbReference type="GO" id="GO:0045893">
    <property type="term" value="P:positive regulation of DNA-templated transcription"/>
    <property type="evidence" value="ECO:0007669"/>
    <property type="project" value="UniProtKB-ARBA"/>
</dbReference>
<accession>A0A6P3FUV7</accession>
<dbReference type="PROSITE" id="PS00028">
    <property type="entry name" value="ZINC_FINGER_C2H2_1"/>
    <property type="match status" value="3"/>
</dbReference>
<evidence type="ECO:0000256" key="14">
    <source>
        <dbReference type="ARBA" id="ARBA00055776"/>
    </source>
</evidence>
<comment type="subcellular location">
    <subcellularLocation>
        <location evidence="1">Nucleus</location>
    </subcellularLocation>
</comment>
<dbReference type="FunFam" id="3.30.160.60:FF:000237">
    <property type="entry name" value="Krueppel-like factor 2"/>
    <property type="match status" value="1"/>
</dbReference>
<dbReference type="GeneID" id="101576485"/>
<evidence type="ECO:0000259" key="19">
    <source>
        <dbReference type="PROSITE" id="PS50157"/>
    </source>
</evidence>
<evidence type="ECO:0000256" key="6">
    <source>
        <dbReference type="ARBA" id="ARBA00022771"/>
    </source>
</evidence>
<evidence type="ECO:0000313" key="21">
    <source>
        <dbReference type="RefSeq" id="XP_004647456.1"/>
    </source>
</evidence>
<evidence type="ECO:0000256" key="3">
    <source>
        <dbReference type="ARBA" id="ARBA00022553"/>
    </source>
</evidence>
<comment type="similarity">
    <text evidence="2">Belongs to the krueppel C2H2-type zinc-finger protein family.</text>
</comment>
<comment type="function">
    <text evidence="14">Transcription factor that binds to the CACCC box in the promoter of target genes such as HBB/beta globin or NOV and activates their transcription. Might be involved in transcriptional regulation by modulating the binding of the RARA nuclear receptor to RARE DNA elements.</text>
</comment>
<feature type="domain" description="C2H2-type" evidence="19">
    <location>
        <begin position="123"/>
        <end position="152"/>
    </location>
</feature>
<dbReference type="RefSeq" id="XP_004647456.1">
    <property type="nucleotide sequence ID" value="XM_004647399.2"/>
</dbReference>
<dbReference type="InParanoid" id="A0A6P3FUV7"/>
<keyword evidence="7" id="KW-0862">Zinc</keyword>